<protein>
    <submittedName>
        <fullName evidence="1">Pyrophosphatase PpaX</fullName>
        <ecNumber evidence="1">3.6.1.1</ecNumber>
    </submittedName>
</protein>
<dbReference type="EMBL" id="JAFBEV010000004">
    <property type="protein sequence ID" value="MBM7657204.1"/>
    <property type="molecule type" value="Genomic_DNA"/>
</dbReference>
<dbReference type="InterPro" id="IPR023198">
    <property type="entry name" value="PGP-like_dom2"/>
</dbReference>
<dbReference type="Gene3D" id="1.10.150.240">
    <property type="entry name" value="Putative phosphatase, domain 2"/>
    <property type="match status" value="1"/>
</dbReference>
<dbReference type="Gene3D" id="3.40.50.1000">
    <property type="entry name" value="HAD superfamily/HAD-like"/>
    <property type="match status" value="1"/>
</dbReference>
<dbReference type="SFLD" id="SFLDS00003">
    <property type="entry name" value="Haloacid_Dehalogenase"/>
    <property type="match status" value="1"/>
</dbReference>
<dbReference type="NCBIfam" id="NF009804">
    <property type="entry name" value="PRK13288.1"/>
    <property type="match status" value="1"/>
</dbReference>
<evidence type="ECO:0000313" key="1">
    <source>
        <dbReference type="EMBL" id="MBM7657204.1"/>
    </source>
</evidence>
<dbReference type="PRINTS" id="PR00413">
    <property type="entry name" value="HADHALOGNASE"/>
</dbReference>
<dbReference type="Proteomes" id="UP000823201">
    <property type="component" value="Unassembled WGS sequence"/>
</dbReference>
<dbReference type="NCBIfam" id="TIGR01509">
    <property type="entry name" value="HAD-SF-IA-v3"/>
    <property type="match status" value="1"/>
</dbReference>
<dbReference type="SFLD" id="SFLDG01129">
    <property type="entry name" value="C1.5:_HAD__Beta-PGM__Phosphata"/>
    <property type="match status" value="1"/>
</dbReference>
<dbReference type="EC" id="3.6.1.1" evidence="1"/>
<gene>
    <name evidence="1" type="ORF">JOC27_000645</name>
</gene>
<dbReference type="GO" id="GO:0004427">
    <property type="term" value="F:inorganic diphosphate phosphatase activity"/>
    <property type="evidence" value="ECO:0007669"/>
    <property type="project" value="UniProtKB-EC"/>
</dbReference>
<organism evidence="1 2">
    <name type="scientific">Sporolactobacillus spathodeae</name>
    <dbReference type="NCBI Taxonomy" id="1465502"/>
    <lineage>
        <taxon>Bacteria</taxon>
        <taxon>Bacillati</taxon>
        <taxon>Bacillota</taxon>
        <taxon>Bacilli</taxon>
        <taxon>Bacillales</taxon>
        <taxon>Sporolactobacillaceae</taxon>
        <taxon>Sporolactobacillus</taxon>
    </lineage>
</organism>
<proteinExistence type="predicted"/>
<sequence>MIRTFLFDLDGTLVNTNELILASFQYTADRYFPGRYKREDFISFIGEPLEVSFNKMDATQAAQMIDVYRAHNSQHHDQMVRRFPLVSETLGKLREGGCLLGVVSTKKRDMVLRGLQFTGMTRYFDTIVAGDDVTRLKPDPEPVETAMQRLDADPETTLMVGDSPSDILAGARAHVRTAAVDWSLKGSALKSCRPDYWIEQMTELLPLASTALSL</sequence>
<dbReference type="InterPro" id="IPR023214">
    <property type="entry name" value="HAD_sf"/>
</dbReference>
<dbReference type="InterPro" id="IPR050155">
    <property type="entry name" value="HAD-like_hydrolase_sf"/>
</dbReference>
<dbReference type="InterPro" id="IPR006439">
    <property type="entry name" value="HAD-SF_hydro_IA"/>
</dbReference>
<dbReference type="PANTHER" id="PTHR43434">
    <property type="entry name" value="PHOSPHOGLYCOLATE PHOSPHATASE"/>
    <property type="match status" value="1"/>
</dbReference>
<dbReference type="PANTHER" id="PTHR43434:SF26">
    <property type="entry name" value="PYROPHOSPHATASE PPAX"/>
    <property type="match status" value="1"/>
</dbReference>
<name>A0ABS2Q7R9_9BACL</name>
<reference evidence="1 2" key="1">
    <citation type="submission" date="2021-01" db="EMBL/GenBank/DDBJ databases">
        <title>Genomic Encyclopedia of Type Strains, Phase IV (KMG-IV): sequencing the most valuable type-strain genomes for metagenomic binning, comparative biology and taxonomic classification.</title>
        <authorList>
            <person name="Goeker M."/>
        </authorList>
    </citation>
    <scope>NUCLEOTIDE SEQUENCE [LARGE SCALE GENOMIC DNA]</scope>
    <source>
        <strain evidence="1 2">DSM 100968</strain>
    </source>
</reference>
<evidence type="ECO:0000313" key="2">
    <source>
        <dbReference type="Proteomes" id="UP000823201"/>
    </source>
</evidence>
<dbReference type="SUPFAM" id="SSF56784">
    <property type="entry name" value="HAD-like"/>
    <property type="match status" value="1"/>
</dbReference>
<accession>A0ABS2Q7R9</accession>
<dbReference type="RefSeq" id="WP_205005555.1">
    <property type="nucleotide sequence ID" value="NZ_CBCRXA010000033.1"/>
</dbReference>
<comment type="caution">
    <text evidence="1">The sequence shown here is derived from an EMBL/GenBank/DDBJ whole genome shotgun (WGS) entry which is preliminary data.</text>
</comment>
<keyword evidence="2" id="KW-1185">Reference proteome</keyword>
<dbReference type="SFLD" id="SFLDG01135">
    <property type="entry name" value="C1.5.6:_HAD__Beta-PGM__Phospha"/>
    <property type="match status" value="1"/>
</dbReference>
<dbReference type="InterPro" id="IPR036412">
    <property type="entry name" value="HAD-like_sf"/>
</dbReference>
<dbReference type="Pfam" id="PF13419">
    <property type="entry name" value="HAD_2"/>
    <property type="match status" value="1"/>
</dbReference>
<keyword evidence="1" id="KW-0378">Hydrolase</keyword>
<dbReference type="NCBIfam" id="TIGR01549">
    <property type="entry name" value="HAD-SF-IA-v1"/>
    <property type="match status" value="1"/>
</dbReference>
<dbReference type="InterPro" id="IPR041492">
    <property type="entry name" value="HAD_2"/>
</dbReference>